<reference evidence="2 3" key="1">
    <citation type="submission" date="2024-05" db="EMBL/GenBank/DDBJ databases">
        <title>A high-quality chromosomal-level genome assembly of Topmouth culter (Culter alburnus).</title>
        <authorList>
            <person name="Zhao H."/>
        </authorList>
    </citation>
    <scope>NUCLEOTIDE SEQUENCE [LARGE SCALE GENOMIC DNA]</scope>
    <source>
        <strain evidence="2">CATC2023</strain>
        <tissue evidence="2">Muscle</tissue>
    </source>
</reference>
<name>A0AAW1ZZQ9_CULAL</name>
<comment type="caution">
    <text evidence="2">The sequence shown here is derived from an EMBL/GenBank/DDBJ whole genome shotgun (WGS) entry which is preliminary data.</text>
</comment>
<dbReference type="AlphaFoldDB" id="A0AAW1ZZQ9"/>
<feature type="non-terminal residue" evidence="2">
    <location>
        <position position="90"/>
    </location>
</feature>
<protein>
    <submittedName>
        <fullName evidence="2">Uncharacterized protein</fullName>
    </submittedName>
</protein>
<evidence type="ECO:0000256" key="1">
    <source>
        <dbReference type="SAM" id="MobiDB-lite"/>
    </source>
</evidence>
<evidence type="ECO:0000313" key="3">
    <source>
        <dbReference type="Proteomes" id="UP001479290"/>
    </source>
</evidence>
<proteinExistence type="predicted"/>
<organism evidence="2 3">
    <name type="scientific">Culter alburnus</name>
    <name type="common">Topmouth culter</name>
    <dbReference type="NCBI Taxonomy" id="194366"/>
    <lineage>
        <taxon>Eukaryota</taxon>
        <taxon>Metazoa</taxon>
        <taxon>Chordata</taxon>
        <taxon>Craniata</taxon>
        <taxon>Vertebrata</taxon>
        <taxon>Euteleostomi</taxon>
        <taxon>Actinopterygii</taxon>
        <taxon>Neopterygii</taxon>
        <taxon>Teleostei</taxon>
        <taxon>Ostariophysi</taxon>
        <taxon>Cypriniformes</taxon>
        <taxon>Xenocyprididae</taxon>
        <taxon>Xenocypridinae</taxon>
        <taxon>Culter</taxon>
    </lineage>
</organism>
<feature type="non-terminal residue" evidence="2">
    <location>
        <position position="1"/>
    </location>
</feature>
<sequence length="90" mass="9661">TRSHIHAASVSLSFPSAPSHEHTHALRHTGTHIDRVAWRINPLTIPVSSPPPYLSLSSSFLTLGGGNLAAPTQLFFSLAEQETLHQASAE</sequence>
<feature type="region of interest" description="Disordered" evidence="1">
    <location>
        <begin position="1"/>
        <end position="26"/>
    </location>
</feature>
<accession>A0AAW1ZZQ9</accession>
<gene>
    <name evidence="2" type="ORF">ABG768_003947</name>
</gene>
<keyword evidence="3" id="KW-1185">Reference proteome</keyword>
<evidence type="ECO:0000313" key="2">
    <source>
        <dbReference type="EMBL" id="KAK9966860.1"/>
    </source>
</evidence>
<dbReference type="EMBL" id="JAWDJR010000011">
    <property type="protein sequence ID" value="KAK9966860.1"/>
    <property type="molecule type" value="Genomic_DNA"/>
</dbReference>
<dbReference type="Proteomes" id="UP001479290">
    <property type="component" value="Unassembled WGS sequence"/>
</dbReference>